<keyword evidence="2" id="KW-0813">Transport</keyword>
<dbReference type="InterPro" id="IPR044911">
    <property type="entry name" value="V-type_ATPase_csu/dsu_dom_3"/>
</dbReference>
<dbReference type="Gene3D" id="1.10.132.50">
    <property type="entry name" value="ATP synthase (C/AC39) subunit, domain 3"/>
    <property type="match status" value="1"/>
</dbReference>
<sequence>MADSFEIAYLYARVCGAFSKMQLGEAGRELMRNPGGIPALWKLYFNEEPPTIPESKLIFEAERKIIQRSISSFLRLAKPLSDSDAFIHALISKFEITAIKSMLFRLRSGEPRPEEISYSSPVIEQALSAWPRLADMFQDTPYAWLDNSWLDNIALAENKLDRQYYLDLWATASRIPKPKLGAILDLVRWEIVYQNVIWALRIRRYYNMSRQDATSMLVDIKGIDTTSLALQTFDFDIDRLDSFDSWPLKKLLSNQTSAHLDVPVLEIRAQEELFTMVRRALHLHPFSYTPVYCYFKLLEYETSLLLAVLESARLGVTAEQKSKYLWIPGEETA</sequence>
<dbReference type="InterPro" id="IPR035067">
    <property type="entry name" value="V-type_ATPase_csu/dsu"/>
</dbReference>
<dbReference type="InterPro" id="IPR002843">
    <property type="entry name" value="ATPase_V0-cplx_csu/dsu"/>
</dbReference>
<dbReference type="Gene3D" id="1.20.1690.10">
    <property type="entry name" value="V-type ATP synthase subunit C domain"/>
    <property type="match status" value="2"/>
</dbReference>
<evidence type="ECO:0008006" key="5">
    <source>
        <dbReference type="Google" id="ProtNLM"/>
    </source>
</evidence>
<proteinExistence type="inferred from homology"/>
<dbReference type="GO" id="GO:0046961">
    <property type="term" value="F:proton-transporting ATPase activity, rotational mechanism"/>
    <property type="evidence" value="ECO:0007669"/>
    <property type="project" value="InterPro"/>
</dbReference>
<gene>
    <name evidence="4" type="ORF">SPIROBIBN47_370003</name>
</gene>
<protein>
    <recommendedName>
        <fullName evidence="5">H+transporting two-sector ATPase C (AC39) subunit</fullName>
    </recommendedName>
</protein>
<evidence type="ECO:0000256" key="2">
    <source>
        <dbReference type="ARBA" id="ARBA00022448"/>
    </source>
</evidence>
<dbReference type="SUPFAM" id="SSF103486">
    <property type="entry name" value="V-type ATP synthase subunit C"/>
    <property type="match status" value="1"/>
</dbReference>
<dbReference type="Pfam" id="PF01992">
    <property type="entry name" value="vATP-synt_AC39"/>
    <property type="match status" value="1"/>
</dbReference>
<evidence type="ECO:0000256" key="1">
    <source>
        <dbReference type="ARBA" id="ARBA00006709"/>
    </source>
</evidence>
<organism evidence="4">
    <name type="scientific">uncultured spirochete</name>
    <dbReference type="NCBI Taxonomy" id="156406"/>
    <lineage>
        <taxon>Bacteria</taxon>
        <taxon>Pseudomonadati</taxon>
        <taxon>Spirochaetota</taxon>
        <taxon>Spirochaetia</taxon>
        <taxon>Spirochaetales</taxon>
        <taxon>environmental samples</taxon>
    </lineage>
</organism>
<evidence type="ECO:0000256" key="3">
    <source>
        <dbReference type="ARBA" id="ARBA00023065"/>
    </source>
</evidence>
<evidence type="ECO:0000313" key="4">
    <source>
        <dbReference type="EMBL" id="SLM14879.1"/>
    </source>
</evidence>
<reference evidence="4" key="1">
    <citation type="submission" date="2017-02" db="EMBL/GenBank/DDBJ databases">
        <authorList>
            <person name="Regsiter A."/>
            <person name="William W."/>
        </authorList>
    </citation>
    <scope>NUCLEOTIDE SEQUENCE</scope>
    <source>
        <strain evidence="4">Bib</strain>
    </source>
</reference>
<dbReference type="EMBL" id="FWDM01000031">
    <property type="protein sequence ID" value="SLM14879.1"/>
    <property type="molecule type" value="Genomic_DNA"/>
</dbReference>
<dbReference type="InterPro" id="IPR036079">
    <property type="entry name" value="ATPase_csu/dsu_sf"/>
</dbReference>
<name>A0A3P3XKQ2_9SPIR</name>
<keyword evidence="3" id="KW-0406">Ion transport</keyword>
<accession>A0A3P3XKQ2</accession>
<comment type="similarity">
    <text evidence="1">Belongs to the V-ATPase V0D/AC39 subunit family.</text>
</comment>
<dbReference type="AlphaFoldDB" id="A0A3P3XKQ2"/>